<dbReference type="Proteomes" id="UP000094578">
    <property type="component" value="Unassembled WGS sequence"/>
</dbReference>
<protein>
    <submittedName>
        <fullName evidence="1">Uncharacterized protein</fullName>
    </submittedName>
</protein>
<accession>A0A1E3L3P5</accession>
<sequence length="730" mass="85904">MVYDALLIENYDLQKQYLTWLFSNEQEIWFLYPKRYELFIESLSNLIQVTTNNVIEDDHHVILIQLLLLNIPEDILIDTTKKLPLNWQEILEVNHSVIVLESGFLEVPVENWYRWVENAIKRKDKTEGFEVYNNIEVKTRWEHTNDIATQRIELQWMNDNQESISLVIFIPVAQLYVETDKEMYIKEWLHLVEIYHSFSMQDVNTIPIDELVTKLSAIPDYFYRSASFYMINNQSPLFNTKLIYPEDPEFFINLLPGLDQLLQINLEDWISSFIKDNCNDSEEMLSLFSSIPIGDGLTFVNITKQLVILKEIKEDDILDWIIKEIKFSHNPVQKQRLLYYVLSSPDHIKKESIFEMIKKELANLLHYEKEKVDKNYRLYISLIQYAYSSMSINFRYDKYTEIQKIFWAYRYADQMLKEIIELNGPISVEEVIVILEGACTQNLSKELLKSRYPNSFEVCHPLNTNVWRTVIGGTLDILLKSKPLNSLKTILNPICNHLYQTATNNHLDIDRKEENTFSFFKKKNDLKTSFGENNIIRIIKLLNRFKESHEWIPDYVPEEQAFSVINQVIENNEKLADYSGYLINISSDLFSDHLTVYVKTLINNYELSCDGDFNDSLLQEIVVLSSLIVGLPVEERNQFSMILLEKLIDSLDKPIQESKVIFNLIYKLSVADTTKHGWSLYVELMESFLNTNTIFYEDSYTASIINGALEKAPLILRNRVQELRRNLKIL</sequence>
<dbReference type="AlphaFoldDB" id="A0A1E3L3P5"/>
<organism evidence="1 2">
    <name type="scientific">Paenibacillus nuruki</name>
    <dbReference type="NCBI Taxonomy" id="1886670"/>
    <lineage>
        <taxon>Bacteria</taxon>
        <taxon>Bacillati</taxon>
        <taxon>Bacillota</taxon>
        <taxon>Bacilli</taxon>
        <taxon>Bacillales</taxon>
        <taxon>Paenibacillaceae</taxon>
        <taxon>Paenibacillus</taxon>
    </lineage>
</organism>
<evidence type="ECO:0000313" key="2">
    <source>
        <dbReference type="Proteomes" id="UP000094578"/>
    </source>
</evidence>
<gene>
    <name evidence="1" type="ORF">PTI45_02368</name>
</gene>
<keyword evidence="2" id="KW-1185">Reference proteome</keyword>
<reference evidence="1 2" key="1">
    <citation type="submission" date="2016-08" db="EMBL/GenBank/DDBJ databases">
        <title>Genome sequencing of Paenibacillus sp. TI45-13ar, isolated from Korean traditional nuruk.</title>
        <authorList>
            <person name="Kim S.-J."/>
        </authorList>
    </citation>
    <scope>NUCLEOTIDE SEQUENCE [LARGE SCALE GENOMIC DNA]</scope>
    <source>
        <strain evidence="1 2">TI45-13ar</strain>
    </source>
</reference>
<dbReference type="EMBL" id="MDER01000040">
    <property type="protein sequence ID" value="ODP28211.1"/>
    <property type="molecule type" value="Genomic_DNA"/>
</dbReference>
<evidence type="ECO:0000313" key="1">
    <source>
        <dbReference type="EMBL" id="ODP28211.1"/>
    </source>
</evidence>
<name>A0A1E3L3P5_9BACL</name>
<proteinExistence type="predicted"/>
<comment type="caution">
    <text evidence="1">The sequence shown here is derived from an EMBL/GenBank/DDBJ whole genome shotgun (WGS) entry which is preliminary data.</text>
</comment>